<dbReference type="EMBL" id="CP013236">
    <property type="protein sequence ID" value="AMP14894.1"/>
    <property type="molecule type" value="Genomic_DNA"/>
</dbReference>
<feature type="compositionally biased region" description="Polar residues" evidence="1">
    <location>
        <begin position="38"/>
        <end position="52"/>
    </location>
</feature>
<keyword evidence="2" id="KW-0812">Transmembrane</keyword>
<gene>
    <name evidence="3" type="ORF">CPter291_2637</name>
</gene>
<evidence type="ECO:0000313" key="3">
    <source>
        <dbReference type="EMBL" id="AMP14894.1"/>
    </source>
</evidence>
<sequence>MPKNSSLDNSVIAATTPYTTSEVSKASNVNSSSSIEANTGSAAAEQNSSATTSDDETHWGRNIFLFFIIVIIAKWILNRRRKILLAEARAAHRLELLTKYRDENIVKKILARVIWIGETKEQLLDSLHSPEDIDVKAFKSKTQETWKYERTGKNRYALRVVLDDDIVVSYDDKR</sequence>
<protein>
    <recommendedName>
        <fullName evidence="5">DUF2845 domain-containing protein</fullName>
    </recommendedName>
</protein>
<feature type="region of interest" description="Disordered" evidence="1">
    <location>
        <begin position="23"/>
        <end position="55"/>
    </location>
</feature>
<feature type="compositionally biased region" description="Low complexity" evidence="1">
    <location>
        <begin position="23"/>
        <end position="37"/>
    </location>
</feature>
<evidence type="ECO:0000256" key="1">
    <source>
        <dbReference type="SAM" id="MobiDB-lite"/>
    </source>
</evidence>
<proteinExistence type="predicted"/>
<organism evidence="3 4">
    <name type="scientific">Collimonas pratensis</name>
    <dbReference type="NCBI Taxonomy" id="279113"/>
    <lineage>
        <taxon>Bacteria</taxon>
        <taxon>Pseudomonadati</taxon>
        <taxon>Pseudomonadota</taxon>
        <taxon>Betaproteobacteria</taxon>
        <taxon>Burkholderiales</taxon>
        <taxon>Oxalobacteraceae</taxon>
        <taxon>Collimonas</taxon>
    </lineage>
</organism>
<keyword evidence="2" id="KW-0472">Membrane</keyword>
<accession>A0ABM5Z6T0</accession>
<dbReference type="Proteomes" id="UP000074914">
    <property type="component" value="Chromosome"/>
</dbReference>
<feature type="transmembrane region" description="Helical" evidence="2">
    <location>
        <begin position="59"/>
        <end position="77"/>
    </location>
</feature>
<evidence type="ECO:0000313" key="4">
    <source>
        <dbReference type="Proteomes" id="UP000074914"/>
    </source>
</evidence>
<keyword evidence="2" id="KW-1133">Transmembrane helix</keyword>
<keyword evidence="4" id="KW-1185">Reference proteome</keyword>
<reference evidence="3 4" key="1">
    <citation type="submission" date="2015-11" db="EMBL/GenBank/DDBJ databases">
        <title>Exploring the genomic traits of fungus-feeding bacterial genus Collimonas.</title>
        <authorList>
            <person name="Song C."/>
            <person name="Schmidt R."/>
            <person name="de Jager V."/>
            <person name="Krzyzanowska D."/>
            <person name="Jongedijk E."/>
            <person name="Cankar K."/>
            <person name="Beekwilder J."/>
            <person name="van Veen A."/>
            <person name="de Boer W."/>
            <person name="van Veen J.A."/>
            <person name="Garbeva P."/>
        </authorList>
    </citation>
    <scope>NUCLEOTIDE SEQUENCE [LARGE SCALE GENOMIC DNA]</scope>
    <source>
        <strain evidence="3 4">Ter291</strain>
    </source>
</reference>
<name>A0ABM5Z6T0_9BURK</name>
<evidence type="ECO:0008006" key="5">
    <source>
        <dbReference type="Google" id="ProtNLM"/>
    </source>
</evidence>
<evidence type="ECO:0000256" key="2">
    <source>
        <dbReference type="SAM" id="Phobius"/>
    </source>
</evidence>